<organism evidence="2 4">
    <name type="scientific">Aquisalinus luteolus</name>
    <dbReference type="NCBI Taxonomy" id="1566827"/>
    <lineage>
        <taxon>Bacteria</taxon>
        <taxon>Pseudomonadati</taxon>
        <taxon>Pseudomonadota</taxon>
        <taxon>Alphaproteobacteria</taxon>
        <taxon>Parvularculales</taxon>
        <taxon>Parvularculaceae</taxon>
        <taxon>Aquisalinus</taxon>
    </lineage>
</organism>
<dbReference type="Proteomes" id="UP000818603">
    <property type="component" value="Unassembled WGS sequence"/>
</dbReference>
<keyword evidence="1" id="KW-0472">Membrane</keyword>
<protein>
    <submittedName>
        <fullName evidence="2">Uncharacterized protein</fullName>
    </submittedName>
</protein>
<feature type="transmembrane region" description="Helical" evidence="1">
    <location>
        <begin position="6"/>
        <end position="23"/>
    </location>
</feature>
<keyword evidence="1" id="KW-1133">Transmembrane helix</keyword>
<accession>A0A8J3A0K4</accession>
<dbReference type="Proteomes" id="UP000621856">
    <property type="component" value="Unassembled WGS sequence"/>
</dbReference>
<evidence type="ECO:0000313" key="2">
    <source>
        <dbReference type="EMBL" id="GGH93303.1"/>
    </source>
</evidence>
<evidence type="ECO:0000313" key="4">
    <source>
        <dbReference type="Proteomes" id="UP000621856"/>
    </source>
</evidence>
<evidence type="ECO:0000313" key="3">
    <source>
        <dbReference type="EMBL" id="NHK26751.1"/>
    </source>
</evidence>
<dbReference type="AlphaFoldDB" id="A0A8J3A0K4"/>
<proteinExistence type="predicted"/>
<keyword evidence="5" id="KW-1185">Reference proteome</keyword>
<feature type="transmembrane region" description="Helical" evidence="1">
    <location>
        <begin position="44"/>
        <end position="62"/>
    </location>
</feature>
<name>A0A8J3A0K4_9PROT</name>
<gene>
    <name evidence="3" type="ORF">FF098_002365</name>
    <name evidence="2" type="ORF">GCM10011355_04820</name>
</gene>
<keyword evidence="1" id="KW-0812">Transmembrane</keyword>
<reference evidence="2" key="1">
    <citation type="journal article" date="2014" name="Int. J. Syst. Evol. Microbiol.">
        <title>Complete genome sequence of Corynebacterium casei LMG S-19264T (=DSM 44701T), isolated from a smear-ripened cheese.</title>
        <authorList>
            <consortium name="US DOE Joint Genome Institute (JGI-PGF)"/>
            <person name="Walter F."/>
            <person name="Albersmeier A."/>
            <person name="Kalinowski J."/>
            <person name="Ruckert C."/>
        </authorList>
    </citation>
    <scope>NUCLEOTIDE SEQUENCE</scope>
    <source>
        <strain evidence="2">CGMCC 1.14984</strain>
    </source>
</reference>
<evidence type="ECO:0000256" key="1">
    <source>
        <dbReference type="SAM" id="Phobius"/>
    </source>
</evidence>
<dbReference type="RefSeq" id="WP_155136840.1">
    <property type="nucleotide sequence ID" value="NZ_BMGZ01000001.1"/>
</dbReference>
<feature type="transmembrane region" description="Helical" evidence="1">
    <location>
        <begin position="68"/>
        <end position="84"/>
    </location>
</feature>
<evidence type="ECO:0000313" key="5">
    <source>
        <dbReference type="Proteomes" id="UP000818603"/>
    </source>
</evidence>
<comment type="caution">
    <text evidence="2">The sequence shown here is derived from an EMBL/GenBank/DDBJ whole genome shotgun (WGS) entry which is preliminary data.</text>
</comment>
<dbReference type="EMBL" id="VCJR02000001">
    <property type="protein sequence ID" value="NHK26751.1"/>
    <property type="molecule type" value="Genomic_DNA"/>
</dbReference>
<reference evidence="2" key="3">
    <citation type="submission" date="2020-09" db="EMBL/GenBank/DDBJ databases">
        <authorList>
            <person name="Sun Q."/>
            <person name="Zhou Y."/>
        </authorList>
    </citation>
    <scope>NUCLEOTIDE SEQUENCE</scope>
    <source>
        <strain evidence="2">CGMCC 1.14984</strain>
    </source>
</reference>
<sequence length="127" mass="13318">MLSLLLDLSNILGGFLLAIGLLIKIPNVGDDLAKAAAKLAQFGWVIGIVALVTGGYFLIVHLTTGPHLFHFEVVAIITGVLLLMDRVRAGRNTEDPVGSGASAFTTFVAIFGVIAIIVGFQGLFTPN</sequence>
<reference evidence="3 5" key="2">
    <citation type="submission" date="2020-02" db="EMBL/GenBank/DDBJ databases">
        <title>Genome sequence of Parvularcula flava strain NH6-79.</title>
        <authorList>
            <person name="Abdul Karim M.H."/>
            <person name="Lam M.Q."/>
            <person name="Chen S.J."/>
            <person name="Yahya A."/>
            <person name="Shahir S."/>
            <person name="Shamsir M.S."/>
            <person name="Chong C.S."/>
        </authorList>
    </citation>
    <scope>NUCLEOTIDE SEQUENCE [LARGE SCALE GENOMIC DNA]</scope>
    <source>
        <strain evidence="3 5">NH6-79</strain>
    </source>
</reference>
<dbReference type="EMBL" id="BMGZ01000001">
    <property type="protein sequence ID" value="GGH93303.1"/>
    <property type="molecule type" value="Genomic_DNA"/>
</dbReference>
<feature type="transmembrane region" description="Helical" evidence="1">
    <location>
        <begin position="104"/>
        <end position="124"/>
    </location>
</feature>